<evidence type="ECO:0008006" key="5">
    <source>
        <dbReference type="Google" id="ProtNLM"/>
    </source>
</evidence>
<dbReference type="EMBL" id="WUQX01000001">
    <property type="protein sequence ID" value="MXP76033.1"/>
    <property type="molecule type" value="Genomic_DNA"/>
</dbReference>
<dbReference type="Proteomes" id="UP000460412">
    <property type="component" value="Unassembled WGS sequence"/>
</dbReference>
<protein>
    <recommendedName>
        <fullName evidence="5">Bypass of forespore C C-terminal domain-containing protein</fullName>
    </recommendedName>
</protein>
<feature type="region of interest" description="Disordered" evidence="1">
    <location>
        <begin position="43"/>
        <end position="63"/>
    </location>
</feature>
<feature type="transmembrane region" description="Helical" evidence="2">
    <location>
        <begin position="6"/>
        <end position="26"/>
    </location>
</feature>
<name>A0A7X3SIX9_9FIRM</name>
<comment type="caution">
    <text evidence="3">The sequence shown here is derived from an EMBL/GenBank/DDBJ whole genome shotgun (WGS) entry which is preliminary data.</text>
</comment>
<keyword evidence="4" id="KW-1185">Reference proteome</keyword>
<evidence type="ECO:0000256" key="2">
    <source>
        <dbReference type="SAM" id="Phobius"/>
    </source>
</evidence>
<sequence>MRNKLGIGFFGVMIVALMLVTGAYQLSYQRAKENMEVKLKVAKETQTEGSPGEETKAATPDPATVAADGQALKEDCYYLMEVNGYVVVYLSDKKTPYEYTDIKYDDLPAELRDEIRNGKYMEDAKSLYGFLENYSS</sequence>
<keyword evidence="2" id="KW-0472">Membrane</keyword>
<evidence type="ECO:0000313" key="4">
    <source>
        <dbReference type="Proteomes" id="UP000460412"/>
    </source>
</evidence>
<gene>
    <name evidence="3" type="ORF">GN277_11735</name>
</gene>
<evidence type="ECO:0000313" key="3">
    <source>
        <dbReference type="EMBL" id="MXP76033.1"/>
    </source>
</evidence>
<dbReference type="AlphaFoldDB" id="A0A7X3SIX9"/>
<keyword evidence="2" id="KW-0812">Transmembrane</keyword>
<dbReference type="RefSeq" id="WP_159751209.1">
    <property type="nucleotide sequence ID" value="NZ_CASSPE010000514.1"/>
</dbReference>
<accession>A0A7X3SIX9</accession>
<keyword evidence="2" id="KW-1133">Transmembrane helix</keyword>
<reference evidence="3 4" key="1">
    <citation type="submission" date="2019-12" db="EMBL/GenBank/DDBJ databases">
        <title>Sporaefaciens musculi gen. nov., sp. nov., a novel bacterium isolated from the caecum of an obese mouse.</title>
        <authorList>
            <person name="Rasmussen T.S."/>
            <person name="Streidl T."/>
            <person name="Hitch T.C.A."/>
            <person name="Wortmann E."/>
            <person name="Deptula P."/>
            <person name="Hansen M."/>
            <person name="Nielsen D.S."/>
            <person name="Clavel T."/>
            <person name="Vogensen F.K."/>
        </authorList>
    </citation>
    <scope>NUCLEOTIDE SEQUENCE [LARGE SCALE GENOMIC DNA]</scope>
    <source>
        <strain evidence="3 4">WCA-9-b2</strain>
    </source>
</reference>
<evidence type="ECO:0000256" key="1">
    <source>
        <dbReference type="SAM" id="MobiDB-lite"/>
    </source>
</evidence>
<proteinExistence type="predicted"/>
<organism evidence="3 4">
    <name type="scientific">Sporofaciens musculi</name>
    <dbReference type="NCBI Taxonomy" id="2681861"/>
    <lineage>
        <taxon>Bacteria</taxon>
        <taxon>Bacillati</taxon>
        <taxon>Bacillota</taxon>
        <taxon>Clostridia</taxon>
        <taxon>Lachnospirales</taxon>
        <taxon>Lachnospiraceae</taxon>
        <taxon>Sporofaciens</taxon>
    </lineage>
</organism>